<evidence type="ECO:0000313" key="1">
    <source>
        <dbReference type="EMBL" id="QIK77330.1"/>
    </source>
</evidence>
<name>A0A6G7YKR9_9ACTN</name>
<dbReference type="SUPFAM" id="SSF55961">
    <property type="entry name" value="Bet v1-like"/>
    <property type="match status" value="1"/>
</dbReference>
<dbReference type="Gene3D" id="3.30.530.20">
    <property type="match status" value="1"/>
</dbReference>
<evidence type="ECO:0000313" key="2">
    <source>
        <dbReference type="Proteomes" id="UP000502035"/>
    </source>
</evidence>
<dbReference type="Pfam" id="PF10604">
    <property type="entry name" value="Polyketide_cyc2"/>
    <property type="match status" value="1"/>
</dbReference>
<dbReference type="EMBL" id="CP049866">
    <property type="protein sequence ID" value="QIK77330.1"/>
    <property type="molecule type" value="Genomic_DNA"/>
</dbReference>
<protein>
    <submittedName>
        <fullName evidence="1">Polyketide cyclase</fullName>
    </submittedName>
</protein>
<keyword evidence="2" id="KW-1185">Reference proteome</keyword>
<dbReference type="InterPro" id="IPR019587">
    <property type="entry name" value="Polyketide_cyclase/dehydratase"/>
</dbReference>
<reference evidence="1 2" key="1">
    <citation type="submission" date="2020-03" db="EMBL/GenBank/DDBJ databases">
        <title>Nocardioides sp. nov., isolated from fish.</title>
        <authorList>
            <person name="Hyun D.-W."/>
            <person name="Bae J.-W."/>
        </authorList>
    </citation>
    <scope>NUCLEOTIDE SEQUENCE [LARGE SCALE GENOMIC DNA]</scope>
    <source>
        <strain evidence="1 2">HDW12A</strain>
    </source>
</reference>
<organism evidence="1 2">
    <name type="scientific">Nocardioides piscis</name>
    <dbReference type="NCBI Taxonomy" id="2714938"/>
    <lineage>
        <taxon>Bacteria</taxon>
        <taxon>Bacillati</taxon>
        <taxon>Actinomycetota</taxon>
        <taxon>Actinomycetes</taxon>
        <taxon>Propionibacteriales</taxon>
        <taxon>Nocardioidaceae</taxon>
        <taxon>Nocardioides</taxon>
    </lineage>
</organism>
<gene>
    <name evidence="1" type="ORF">G7071_08920</name>
</gene>
<accession>A0A6G7YKR9</accession>
<sequence length="148" mass="16529">MRPATFRFDRRWWVAAPVEHVQGVLVDLEHYPHWWPQVMAVAKIDDDTARVLCRSRLPYTLDLVLHARRREPGLLEVKIHGDLSGSATFELVGDADGTGVSYTQEVSVAHRGLSAAARVLRPLLEWNHDHMMAGCEGGLGARTARPDA</sequence>
<dbReference type="Proteomes" id="UP000502035">
    <property type="component" value="Chromosome"/>
</dbReference>
<dbReference type="InterPro" id="IPR023393">
    <property type="entry name" value="START-like_dom_sf"/>
</dbReference>
<dbReference type="AlphaFoldDB" id="A0A6G7YKR9"/>
<dbReference type="KEGG" id="npi:G7071_08920"/>
<proteinExistence type="predicted"/>